<sequence>MPAKPLDPSSPRALLGAELRVARERRDMSQAALGEKLFVSGSYIGQMENGTRRITLELATAIDQVLGTDGFFTRNCGKQGKSKYPEHFVEAAEAEAEALTIREYAPLVIPGLLQTEAYAREIFHAYQPLAPGSVIDDLTEARLDRAKLLADPTTPLFWCVLDEAVIQRVVGSRAVMAEALQHIVGLIRARRIIVQVIPFSAGAHASLAGPLKLMSFEDAPPLAYVTGLGTGQLSDDPATVTQHTLTYDLLTASALSPNASLALIESAAKE</sequence>
<dbReference type="EMBL" id="JZWV01000360">
    <property type="protein sequence ID" value="KJY33399.1"/>
    <property type="molecule type" value="Genomic_DNA"/>
</dbReference>
<accession>A0A0F4JHV4</accession>
<protein>
    <submittedName>
        <fullName evidence="2">XRE family transcriptional regulator</fullName>
    </submittedName>
</protein>
<evidence type="ECO:0000313" key="2">
    <source>
        <dbReference type="EMBL" id="KJY33399.1"/>
    </source>
</evidence>
<dbReference type="SMART" id="SM00530">
    <property type="entry name" value="HTH_XRE"/>
    <property type="match status" value="1"/>
</dbReference>
<organism evidence="2 3">
    <name type="scientific">Streptomyces katrae</name>
    <dbReference type="NCBI Taxonomy" id="68223"/>
    <lineage>
        <taxon>Bacteria</taxon>
        <taxon>Bacillati</taxon>
        <taxon>Actinomycetota</taxon>
        <taxon>Actinomycetes</taxon>
        <taxon>Kitasatosporales</taxon>
        <taxon>Streptomycetaceae</taxon>
        <taxon>Streptomyces</taxon>
    </lineage>
</organism>
<dbReference type="Proteomes" id="UP000033551">
    <property type="component" value="Unassembled WGS sequence"/>
</dbReference>
<feature type="domain" description="HTH cro/C1-type" evidence="1">
    <location>
        <begin position="19"/>
        <end position="71"/>
    </location>
</feature>
<reference evidence="2 3" key="1">
    <citation type="submission" date="2015-02" db="EMBL/GenBank/DDBJ databases">
        <authorList>
            <person name="Ju K.-S."/>
            <person name="Doroghazi J.R."/>
            <person name="Metcalf W."/>
        </authorList>
    </citation>
    <scope>NUCLEOTIDE SEQUENCE [LARGE SCALE GENOMIC DNA]</scope>
    <source>
        <strain evidence="2 3">NRRL ISP-5550</strain>
    </source>
</reference>
<dbReference type="GO" id="GO:0003677">
    <property type="term" value="F:DNA binding"/>
    <property type="evidence" value="ECO:0007669"/>
    <property type="project" value="InterPro"/>
</dbReference>
<dbReference type="PATRIC" id="fig|68223.7.peg.7106"/>
<dbReference type="PROSITE" id="PS50943">
    <property type="entry name" value="HTH_CROC1"/>
    <property type="match status" value="1"/>
</dbReference>
<gene>
    <name evidence="2" type="ORF">VR44_14015</name>
</gene>
<keyword evidence="3" id="KW-1185">Reference proteome</keyword>
<dbReference type="AlphaFoldDB" id="A0A0F4JHV4"/>
<evidence type="ECO:0000313" key="3">
    <source>
        <dbReference type="Proteomes" id="UP000033551"/>
    </source>
</evidence>
<dbReference type="OrthoDB" id="2897536at2"/>
<dbReference type="InterPro" id="IPR001387">
    <property type="entry name" value="Cro/C1-type_HTH"/>
</dbReference>
<dbReference type="Pfam" id="PF13560">
    <property type="entry name" value="HTH_31"/>
    <property type="match status" value="1"/>
</dbReference>
<dbReference type="InterPro" id="IPR043917">
    <property type="entry name" value="DUF5753"/>
</dbReference>
<name>A0A0F4JHV4_9ACTN</name>
<proteinExistence type="predicted"/>
<dbReference type="Gene3D" id="1.10.260.40">
    <property type="entry name" value="lambda repressor-like DNA-binding domains"/>
    <property type="match status" value="1"/>
</dbReference>
<dbReference type="InterPro" id="IPR010982">
    <property type="entry name" value="Lambda_DNA-bd_dom_sf"/>
</dbReference>
<dbReference type="SUPFAM" id="SSF47413">
    <property type="entry name" value="lambda repressor-like DNA-binding domains"/>
    <property type="match status" value="1"/>
</dbReference>
<evidence type="ECO:0000259" key="1">
    <source>
        <dbReference type="PROSITE" id="PS50943"/>
    </source>
</evidence>
<dbReference type="Pfam" id="PF19054">
    <property type="entry name" value="DUF5753"/>
    <property type="match status" value="1"/>
</dbReference>
<comment type="caution">
    <text evidence="2">The sequence shown here is derived from an EMBL/GenBank/DDBJ whole genome shotgun (WGS) entry which is preliminary data.</text>
</comment>
<dbReference type="CDD" id="cd00093">
    <property type="entry name" value="HTH_XRE"/>
    <property type="match status" value="1"/>
</dbReference>
<dbReference type="RefSeq" id="WP_045947808.1">
    <property type="nucleotide sequence ID" value="NZ_JZWV01000360.1"/>
</dbReference>